<dbReference type="OrthoDB" id="9778589at2"/>
<dbReference type="Pfam" id="PF01061">
    <property type="entry name" value="ABC2_membrane"/>
    <property type="match status" value="1"/>
</dbReference>
<comment type="subunit">
    <text evidence="3">The complex is composed of two ATP-binding proteins (NodI) and two transmembrane proteins (NodJ).</text>
</comment>
<dbReference type="EMBL" id="CP018889">
    <property type="protein sequence ID" value="AUI69655.1"/>
    <property type="molecule type" value="Genomic_DNA"/>
</dbReference>
<comment type="function">
    <text evidence="11">Part of the ABC transporter complex NodIJ involved in the export of the nodulation factors (Nod factors), the bacterial signal molecules that induce symbiosis and subsequent nodulation induction. Nod factors are LCO (lipo-chitin oligosaccharide), a modified beta-1,4-linked N-acetylglucosamine oligosaccharide. This subunit encodes the transporter.</text>
</comment>
<proteinExistence type="inferred from homology"/>
<sequence length="263" mass="29414">MISALIRLWFSFLQGRWRAIWSRHTRVWLKLFLPSLLANFGEPLFYLVALGYGLGHFVGKIGDLPYVVFLASGMVCSSGMQTATFEGLYSAYTRMAVQRTWEGMLATPLDIEDIILGEAAWAATKGLLGVSSILLVATLLGMVSSWQALWILPLMILVGACFGAMALIVTTLAKSYDFFLYYVTLLLTPMTLLSGIFFPFNSLPPIIQTGAYYFPLVHAVELVRPLMTGQAVTHIILHLFVIVFYCICALWIASYLLRKRLYS</sequence>
<keyword evidence="8 12" id="KW-0812">Transmembrane</keyword>
<dbReference type="InterPro" id="IPR013525">
    <property type="entry name" value="ABC2_TM"/>
</dbReference>
<dbReference type="PRINTS" id="PR00164">
    <property type="entry name" value="ABC2TRNSPORT"/>
</dbReference>
<evidence type="ECO:0000256" key="7">
    <source>
        <dbReference type="ARBA" id="ARBA00022519"/>
    </source>
</evidence>
<feature type="transmembrane region" description="Helical" evidence="12">
    <location>
        <begin position="150"/>
        <end position="172"/>
    </location>
</feature>
<dbReference type="STRING" id="288004.AL038_10485"/>
<organism evidence="14 15">
    <name type="scientific">Beggiatoa leptomitoformis</name>
    <dbReference type="NCBI Taxonomy" id="288004"/>
    <lineage>
        <taxon>Bacteria</taxon>
        <taxon>Pseudomonadati</taxon>
        <taxon>Pseudomonadota</taxon>
        <taxon>Gammaproteobacteria</taxon>
        <taxon>Thiotrichales</taxon>
        <taxon>Thiotrichaceae</taxon>
        <taxon>Beggiatoa</taxon>
    </lineage>
</organism>
<dbReference type="InterPro" id="IPR000412">
    <property type="entry name" value="ABC_2_transport"/>
</dbReference>
<dbReference type="PROSITE" id="PS51012">
    <property type="entry name" value="ABC_TM2"/>
    <property type="match status" value="1"/>
</dbReference>
<reference evidence="15" key="1">
    <citation type="submission" date="2016-12" db="EMBL/GenBank/DDBJ databases">
        <title>Complete Genome Sequence of Beggiatoa leptomitiformis D-401.</title>
        <authorList>
            <person name="Fomenkov A."/>
            <person name="Vincze T."/>
            <person name="Grabovich M."/>
            <person name="Anton B.P."/>
            <person name="Dubinina G."/>
            <person name="Orlova M."/>
            <person name="Belousova E."/>
            <person name="Roberts R.J."/>
        </authorList>
    </citation>
    <scope>NUCLEOTIDE SEQUENCE [LARGE SCALE GENOMIC DNA]</scope>
    <source>
        <strain evidence="15">D-401</strain>
    </source>
</reference>
<feature type="transmembrane region" description="Helical" evidence="12">
    <location>
        <begin position="179"/>
        <end position="200"/>
    </location>
</feature>
<evidence type="ECO:0000259" key="13">
    <source>
        <dbReference type="PROSITE" id="PS51012"/>
    </source>
</evidence>
<dbReference type="InterPro" id="IPR005981">
    <property type="entry name" value="ABC_transptNodJ"/>
</dbReference>
<evidence type="ECO:0000256" key="1">
    <source>
        <dbReference type="ARBA" id="ARBA00004429"/>
    </source>
</evidence>
<dbReference type="AlphaFoldDB" id="A0A2N9YGZ3"/>
<feature type="domain" description="ABC transmembrane type-2" evidence="13">
    <location>
        <begin position="34"/>
        <end position="260"/>
    </location>
</feature>
<feature type="transmembrane region" description="Helical" evidence="12">
    <location>
        <begin position="126"/>
        <end position="144"/>
    </location>
</feature>
<keyword evidence="10 12" id="KW-0472">Membrane</keyword>
<dbReference type="Proteomes" id="UP000234271">
    <property type="component" value="Chromosome"/>
</dbReference>
<evidence type="ECO:0000313" key="15">
    <source>
        <dbReference type="Proteomes" id="UP000234271"/>
    </source>
</evidence>
<evidence type="ECO:0000256" key="10">
    <source>
        <dbReference type="ARBA" id="ARBA00023136"/>
    </source>
</evidence>
<comment type="similarity">
    <text evidence="2">Belongs to the ABC-2 integral membrane protein family. Lipooligosaccharide exporter (TC 3.A.1.102) subfamily.</text>
</comment>
<accession>A0A2N9YGZ3</accession>
<dbReference type="NCBIfam" id="TIGR01291">
    <property type="entry name" value="nodJ"/>
    <property type="match status" value="1"/>
</dbReference>
<dbReference type="InterPro" id="IPR051784">
    <property type="entry name" value="Nod_factor_ABC_transporter"/>
</dbReference>
<dbReference type="PANTHER" id="PTHR43229:SF2">
    <property type="entry name" value="NODULATION PROTEIN J"/>
    <property type="match status" value="1"/>
</dbReference>
<protein>
    <recommendedName>
        <fullName evidence="12">Transport permease protein</fullName>
    </recommendedName>
</protein>
<feature type="transmembrane region" description="Helical" evidence="12">
    <location>
        <begin position="31"/>
        <end position="54"/>
    </location>
</feature>
<keyword evidence="15" id="KW-1185">Reference proteome</keyword>
<evidence type="ECO:0000256" key="2">
    <source>
        <dbReference type="ARBA" id="ARBA00008394"/>
    </source>
</evidence>
<keyword evidence="9 12" id="KW-1133">Transmembrane helix</keyword>
<dbReference type="GO" id="GO:0015772">
    <property type="term" value="P:oligosaccharide transport"/>
    <property type="evidence" value="ECO:0007669"/>
    <property type="project" value="InterPro"/>
</dbReference>
<evidence type="ECO:0000256" key="4">
    <source>
        <dbReference type="ARBA" id="ARBA00022448"/>
    </source>
</evidence>
<dbReference type="RefSeq" id="WP_062152602.1">
    <property type="nucleotide sequence ID" value="NZ_CP012373.2"/>
</dbReference>
<keyword evidence="5" id="KW-0536">Nodulation</keyword>
<evidence type="ECO:0000256" key="3">
    <source>
        <dbReference type="ARBA" id="ARBA00011350"/>
    </source>
</evidence>
<keyword evidence="4 12" id="KW-0813">Transport</keyword>
<gene>
    <name evidence="14" type="ORF">BLE401_13790</name>
</gene>
<name>A0A2N9YGZ3_9GAMM</name>
<evidence type="ECO:0000256" key="8">
    <source>
        <dbReference type="ARBA" id="ARBA00022692"/>
    </source>
</evidence>
<evidence type="ECO:0000256" key="5">
    <source>
        <dbReference type="ARBA" id="ARBA00022458"/>
    </source>
</evidence>
<dbReference type="GO" id="GO:0140359">
    <property type="term" value="F:ABC-type transporter activity"/>
    <property type="evidence" value="ECO:0007669"/>
    <property type="project" value="InterPro"/>
</dbReference>
<dbReference type="PANTHER" id="PTHR43229">
    <property type="entry name" value="NODULATION PROTEIN J"/>
    <property type="match status" value="1"/>
</dbReference>
<feature type="transmembrane region" description="Helical" evidence="12">
    <location>
        <begin position="235"/>
        <end position="257"/>
    </location>
</feature>
<evidence type="ECO:0000256" key="9">
    <source>
        <dbReference type="ARBA" id="ARBA00022989"/>
    </source>
</evidence>
<dbReference type="PIRSF" id="PIRSF006648">
    <property type="entry name" value="DrrB"/>
    <property type="match status" value="1"/>
</dbReference>
<comment type="subcellular location">
    <subcellularLocation>
        <location evidence="1 12">Cell inner membrane</location>
        <topology evidence="1 12">Multi-pass membrane protein</topology>
    </subcellularLocation>
</comment>
<dbReference type="InterPro" id="IPR047817">
    <property type="entry name" value="ABC2_TM_bact-type"/>
</dbReference>
<keyword evidence="6 12" id="KW-1003">Cell membrane</keyword>
<evidence type="ECO:0000256" key="6">
    <source>
        <dbReference type="ARBA" id="ARBA00022475"/>
    </source>
</evidence>
<dbReference type="KEGG" id="blep:AL038_10485"/>
<evidence type="ECO:0000313" key="14">
    <source>
        <dbReference type="EMBL" id="AUI69655.1"/>
    </source>
</evidence>
<feature type="transmembrane region" description="Helical" evidence="12">
    <location>
        <begin position="66"/>
        <end position="89"/>
    </location>
</feature>
<evidence type="ECO:0000256" key="11">
    <source>
        <dbReference type="ARBA" id="ARBA00025119"/>
    </source>
</evidence>
<evidence type="ECO:0000256" key="12">
    <source>
        <dbReference type="RuleBase" id="RU361157"/>
    </source>
</evidence>
<keyword evidence="7" id="KW-0997">Cell inner membrane</keyword>
<dbReference type="GO" id="GO:0043190">
    <property type="term" value="C:ATP-binding cassette (ABC) transporter complex"/>
    <property type="evidence" value="ECO:0007669"/>
    <property type="project" value="InterPro"/>
</dbReference>